<keyword evidence="6 9" id="KW-1133">Transmembrane helix</keyword>
<dbReference type="NCBIfam" id="TIGR01411">
    <property type="entry name" value="tatAE"/>
    <property type="match status" value="1"/>
</dbReference>
<keyword evidence="2 9" id="KW-0813">Transport</keyword>
<comment type="subcellular location">
    <subcellularLocation>
        <location evidence="1 9">Cell membrane</location>
        <topology evidence="1 9">Single-pass membrane protein</topology>
    </subcellularLocation>
</comment>
<organism evidence="10">
    <name type="scientific">candidate division WOR-3 bacterium</name>
    <dbReference type="NCBI Taxonomy" id="2052148"/>
    <lineage>
        <taxon>Bacteria</taxon>
        <taxon>Bacteria division WOR-3</taxon>
    </lineage>
</organism>
<evidence type="ECO:0000256" key="8">
    <source>
        <dbReference type="ARBA" id="ARBA00023136"/>
    </source>
</evidence>
<evidence type="ECO:0000256" key="5">
    <source>
        <dbReference type="ARBA" id="ARBA00022927"/>
    </source>
</evidence>
<dbReference type="GO" id="GO:0043953">
    <property type="term" value="P:protein transport by the Tat complex"/>
    <property type="evidence" value="ECO:0007669"/>
    <property type="project" value="UniProtKB-UniRule"/>
</dbReference>
<dbReference type="Gene3D" id="1.20.5.3310">
    <property type="match status" value="1"/>
</dbReference>
<evidence type="ECO:0000256" key="3">
    <source>
        <dbReference type="ARBA" id="ARBA00022475"/>
    </source>
</evidence>
<comment type="similarity">
    <text evidence="9">Belongs to the TatA/E family.</text>
</comment>
<keyword evidence="4 9" id="KW-0812">Transmembrane</keyword>
<comment type="function">
    <text evidence="9">Part of the twin-arginine translocation (Tat) system that transports large folded proteins containing a characteristic twin-arginine motif in their signal peptide across membranes. TatA could form the protein-conducting channel of the Tat system.</text>
</comment>
<accession>A0A7V3ZT88</accession>
<protein>
    <recommendedName>
        <fullName evidence="9">Sec-independent protein translocase protein TatA</fullName>
    </recommendedName>
</protein>
<evidence type="ECO:0000313" key="11">
    <source>
        <dbReference type="EMBL" id="HGM97698.1"/>
    </source>
</evidence>
<sequence>MNLGFQEILLIFLIILLLFGAKKLPELARSMGQALREFKKAAKETTEEEKEEEKK</sequence>
<dbReference type="PANTHER" id="PTHR42982">
    <property type="entry name" value="SEC-INDEPENDENT PROTEIN TRANSLOCASE PROTEIN TATA"/>
    <property type="match status" value="1"/>
</dbReference>
<evidence type="ECO:0000313" key="10">
    <source>
        <dbReference type="EMBL" id="HGK53786.1"/>
    </source>
</evidence>
<evidence type="ECO:0000256" key="1">
    <source>
        <dbReference type="ARBA" id="ARBA00004162"/>
    </source>
</evidence>
<dbReference type="EMBL" id="DTDP01000088">
    <property type="protein sequence ID" value="HGK53786.1"/>
    <property type="molecule type" value="Genomic_DNA"/>
</dbReference>
<comment type="caution">
    <text evidence="10">The sequence shown here is derived from an EMBL/GenBank/DDBJ whole genome shotgun (WGS) entry which is preliminary data.</text>
</comment>
<dbReference type="NCBIfam" id="NF011430">
    <property type="entry name" value="PRK14861.1"/>
    <property type="match status" value="1"/>
</dbReference>
<keyword evidence="7 9" id="KW-0811">Translocation</keyword>
<keyword evidence="5 9" id="KW-0653">Protein transport</keyword>
<gene>
    <name evidence="9 10" type="primary">tatA</name>
    <name evidence="11" type="ORF">ENT96_01445</name>
    <name evidence="10" type="ORF">ENU72_02020</name>
</gene>
<proteinExistence type="inferred from homology"/>
<evidence type="ECO:0000256" key="6">
    <source>
        <dbReference type="ARBA" id="ARBA00022989"/>
    </source>
</evidence>
<dbReference type="PANTHER" id="PTHR42982:SF1">
    <property type="entry name" value="SEC-INDEPENDENT PROTEIN TRANSLOCASE PROTEIN TATA"/>
    <property type="match status" value="1"/>
</dbReference>
<keyword evidence="8 9" id="KW-0472">Membrane</keyword>
<evidence type="ECO:0000256" key="9">
    <source>
        <dbReference type="HAMAP-Rule" id="MF_00236"/>
    </source>
</evidence>
<dbReference type="InterPro" id="IPR006312">
    <property type="entry name" value="TatA/E"/>
</dbReference>
<dbReference type="GO" id="GO:0033281">
    <property type="term" value="C:TAT protein transport complex"/>
    <property type="evidence" value="ECO:0007669"/>
    <property type="project" value="UniProtKB-UniRule"/>
</dbReference>
<name>A0A7V3ZT88_UNCW3</name>
<dbReference type="AlphaFoldDB" id="A0A7V3ZT88"/>
<dbReference type="InterPro" id="IPR003369">
    <property type="entry name" value="TatA/B/E"/>
</dbReference>
<dbReference type="Pfam" id="PF02416">
    <property type="entry name" value="TatA_B_E"/>
    <property type="match status" value="1"/>
</dbReference>
<evidence type="ECO:0000256" key="4">
    <source>
        <dbReference type="ARBA" id="ARBA00022692"/>
    </source>
</evidence>
<evidence type="ECO:0000256" key="7">
    <source>
        <dbReference type="ARBA" id="ARBA00023010"/>
    </source>
</evidence>
<dbReference type="HAMAP" id="MF_00236">
    <property type="entry name" value="TatA_E"/>
    <property type="match status" value="1"/>
</dbReference>
<dbReference type="EMBL" id="DTAR01000121">
    <property type="protein sequence ID" value="HGM97698.1"/>
    <property type="molecule type" value="Genomic_DNA"/>
</dbReference>
<comment type="subunit">
    <text evidence="9">Forms a complex with TatC.</text>
</comment>
<reference evidence="10" key="1">
    <citation type="journal article" date="2020" name="mSystems">
        <title>Genome- and Community-Level Interaction Insights into Carbon Utilization and Element Cycling Functions of Hydrothermarchaeota in Hydrothermal Sediment.</title>
        <authorList>
            <person name="Zhou Z."/>
            <person name="Liu Y."/>
            <person name="Xu W."/>
            <person name="Pan J."/>
            <person name="Luo Z.H."/>
            <person name="Li M."/>
        </authorList>
    </citation>
    <scope>NUCLEOTIDE SEQUENCE [LARGE SCALE GENOMIC DNA]</scope>
    <source>
        <strain evidence="11">SpSt-626</strain>
        <strain evidence="10">SpSt-695</strain>
    </source>
</reference>
<evidence type="ECO:0000256" key="2">
    <source>
        <dbReference type="ARBA" id="ARBA00022448"/>
    </source>
</evidence>
<keyword evidence="3 9" id="KW-1003">Cell membrane</keyword>
<dbReference type="GO" id="GO:0008320">
    <property type="term" value="F:protein transmembrane transporter activity"/>
    <property type="evidence" value="ECO:0007669"/>
    <property type="project" value="UniProtKB-UniRule"/>
</dbReference>